<accession>A0A9E6ZHW8</accession>
<evidence type="ECO:0000313" key="2">
    <source>
        <dbReference type="Proteomes" id="UP000829401"/>
    </source>
</evidence>
<keyword evidence="2" id="KW-1185">Reference proteome</keyword>
<organism evidence="1 2">
    <name type="scientific">Alicyclobacillus acidoterrestris (strain ATCC 49025 / DSM 3922 / CIP 106132 / NCIMB 13137 / GD3B)</name>
    <dbReference type="NCBI Taxonomy" id="1356854"/>
    <lineage>
        <taxon>Bacteria</taxon>
        <taxon>Bacillati</taxon>
        <taxon>Bacillota</taxon>
        <taxon>Bacilli</taxon>
        <taxon>Bacillales</taxon>
        <taxon>Alicyclobacillaceae</taxon>
        <taxon>Alicyclobacillus</taxon>
    </lineage>
</organism>
<dbReference type="InterPro" id="IPR051928">
    <property type="entry name" value="NorD/CobT"/>
</dbReference>
<proteinExistence type="predicted"/>
<dbReference type="InterPro" id="IPR025861">
    <property type="entry name" value="CobT_VWA_dom"/>
</dbReference>
<dbReference type="InterPro" id="IPR036465">
    <property type="entry name" value="vWFA_dom_sf"/>
</dbReference>
<dbReference type="STRING" id="1356854.N007_14685"/>
<dbReference type="PANTHER" id="PTHR41248:SF1">
    <property type="entry name" value="NORD PROTEIN"/>
    <property type="match status" value="1"/>
</dbReference>
<dbReference type="CDD" id="cd01454">
    <property type="entry name" value="vWA_norD_type"/>
    <property type="match status" value="1"/>
</dbReference>
<dbReference type="eggNOG" id="COG4548">
    <property type="taxonomic scope" value="Bacteria"/>
</dbReference>
<dbReference type="KEGG" id="aaco:K1I37_11680"/>
<dbReference type="Pfam" id="PF11775">
    <property type="entry name" value="CobT_C"/>
    <property type="match status" value="1"/>
</dbReference>
<dbReference type="InterPro" id="IPR002035">
    <property type="entry name" value="VWF_A"/>
</dbReference>
<reference evidence="2" key="1">
    <citation type="journal article" date="2022" name="G3 (Bethesda)">
        <title>Unveiling the complete genome sequence of Alicyclobacillus acidoterrestris DSM 3922T, a taint-producing strain.</title>
        <authorList>
            <person name="Leonardo I.C."/>
            <person name="Barreto Crespo M.T."/>
            <person name="Gaspar F.B."/>
        </authorList>
    </citation>
    <scope>NUCLEOTIDE SEQUENCE [LARGE SCALE GENOMIC DNA]</scope>
    <source>
        <strain evidence="2">DSM 3922</strain>
    </source>
</reference>
<accession>T0BPJ5</accession>
<dbReference type="AlphaFoldDB" id="T0BPJ5"/>
<evidence type="ECO:0000313" key="1">
    <source>
        <dbReference type="EMBL" id="UNO47386.1"/>
    </source>
</evidence>
<dbReference type="Proteomes" id="UP000829401">
    <property type="component" value="Chromosome"/>
</dbReference>
<protein>
    <submittedName>
        <fullName evidence="1">Uncharacterized protein</fullName>
    </submittedName>
</protein>
<name>T0BPJ5_ALIAG</name>
<gene>
    <name evidence="1" type="ORF">K1I37_11680</name>
</gene>
<dbReference type="RefSeq" id="WP_021298081.1">
    <property type="nucleotide sequence ID" value="NZ_AURB01000169.1"/>
</dbReference>
<dbReference type="SUPFAM" id="SSF53300">
    <property type="entry name" value="vWA-like"/>
    <property type="match status" value="1"/>
</dbReference>
<dbReference type="SMART" id="SM00327">
    <property type="entry name" value="VWA"/>
    <property type="match status" value="1"/>
</dbReference>
<dbReference type="EMBL" id="CP080467">
    <property type="protein sequence ID" value="UNO47386.1"/>
    <property type="molecule type" value="Genomic_DNA"/>
</dbReference>
<dbReference type="PANTHER" id="PTHR41248">
    <property type="entry name" value="NORD PROTEIN"/>
    <property type="match status" value="1"/>
</dbReference>
<dbReference type="Gene3D" id="3.40.50.410">
    <property type="entry name" value="von Willebrand factor, type A domain"/>
    <property type="match status" value="1"/>
</dbReference>
<sequence>MQTFRFDAPADTWWIELQLSDLAVALSQEKDLTVSYGLHSVWKWHGRELTISTFWESLGLADRVRAQKADIYLRALGNRLWTQPDVMAQAWKDALDTRFPKLARQLLCAAEDARLARLLAAQRPGTVPALRVRAAAYGRLLEQNRRSRERDGRLADLFFSDAYLMLNDLTPKATGYWMNHPEMRGFVERATKARSSADVVAALFDWMCAPDFPLPDTNVADTSYDWFAFDFDEAATEAAAQRFVADTPAAAKQQGKLQDAADADEQRQEQLEVWTQEQNTRASAAYAMENQENQSVPNATGGAREGDDDPDSVIVRRGRSNAGVHPDSGEPEESTDVQLVTSDMADGAWAVGVKEVPRRLPDSSSEDKVRAWAASTRMASNKLVKLFHRVMLHEMRARQQNTRHGRLDKRLTRLVTEQNPRLFYHKSDANQRFDVAVQLLVDCSGSMYERLEVMKPTLFLFHDTLRQLGIPHDVCGFWEDTMHTATASAAQPVTHLLHAITFQDGMQKDVARYLDLLQPQLDNRDGHAIRLVGQQLHARQERQKWLLVVSDGEPAAENYRDAVKDTKNAIRSLQAKGIHVMHLCLAHADDLQTLETLKQLYGAGCVVVRDVGEFPAAMERALALMIRTTA</sequence>
<dbReference type="OrthoDB" id="2370292at2"/>